<proteinExistence type="predicted"/>
<dbReference type="GO" id="GO:0005524">
    <property type="term" value="F:ATP binding"/>
    <property type="evidence" value="ECO:0007669"/>
    <property type="project" value="UniProtKB-UniRule"/>
</dbReference>
<evidence type="ECO:0000313" key="9">
    <source>
        <dbReference type="EMBL" id="KAK7881880.1"/>
    </source>
</evidence>
<organism evidence="9 10">
    <name type="scientific">Mugilogobius chulae</name>
    <name type="common">yellowstripe goby</name>
    <dbReference type="NCBI Taxonomy" id="88201"/>
    <lineage>
        <taxon>Eukaryota</taxon>
        <taxon>Metazoa</taxon>
        <taxon>Chordata</taxon>
        <taxon>Craniata</taxon>
        <taxon>Vertebrata</taxon>
        <taxon>Euteleostomi</taxon>
        <taxon>Actinopterygii</taxon>
        <taxon>Neopterygii</taxon>
        <taxon>Teleostei</taxon>
        <taxon>Neoteleostei</taxon>
        <taxon>Acanthomorphata</taxon>
        <taxon>Gobiaria</taxon>
        <taxon>Gobiiformes</taxon>
        <taxon>Gobioidei</taxon>
        <taxon>Gobiidae</taxon>
        <taxon>Gobionellinae</taxon>
        <taxon>Mugilogobius</taxon>
    </lineage>
</organism>
<evidence type="ECO:0000256" key="1">
    <source>
        <dbReference type="ARBA" id="ARBA00022527"/>
    </source>
</evidence>
<dbReference type="EMBL" id="JBBPFD010000022">
    <property type="protein sequence ID" value="KAK7881880.1"/>
    <property type="molecule type" value="Genomic_DNA"/>
</dbReference>
<feature type="compositionally biased region" description="Polar residues" evidence="7">
    <location>
        <begin position="997"/>
        <end position="1008"/>
    </location>
</feature>
<evidence type="ECO:0000256" key="4">
    <source>
        <dbReference type="ARBA" id="ARBA00022777"/>
    </source>
</evidence>
<protein>
    <recommendedName>
        <fullName evidence="8">Protein kinase domain-containing protein</fullName>
    </recommendedName>
</protein>
<evidence type="ECO:0000256" key="7">
    <source>
        <dbReference type="SAM" id="MobiDB-lite"/>
    </source>
</evidence>
<feature type="compositionally biased region" description="Polar residues" evidence="7">
    <location>
        <begin position="722"/>
        <end position="735"/>
    </location>
</feature>
<dbReference type="PROSITE" id="PS00107">
    <property type="entry name" value="PROTEIN_KINASE_ATP"/>
    <property type="match status" value="1"/>
</dbReference>
<accession>A0AAW0MN98</accession>
<dbReference type="InterPro" id="IPR000719">
    <property type="entry name" value="Prot_kinase_dom"/>
</dbReference>
<keyword evidence="10" id="KW-1185">Reference proteome</keyword>
<sequence length="1065" mass="121246">MSSALRFNGVPHMNANNNTISKYKMVEMLGIGCFGKVAKCRNQTTGEIVALKMIDRNWEIFQQELDMLEYLKELDPERYNLVKLLDVDLDFLGHQCLAFEMLDISVHDLQKKSSFSLSQIRPMAKQLLTALHGLKSVGVMHTDIKPDNIMLVNHLEQPFRVKLIDFGLAKLSSQVVTGQNMQPICFCSPEVMLGLPLWEAVDMWSLACCFIIFYSGNLEFRAISKFEYLTNVVRFFGKPADELLKTGINTWKYFVSENSQWRLKSLEEFMACTSETPAMSGHQPSSANLKQHIRDCKILESDLERSDRDAFLDLLEKMFELDARKRIAPSNALLHPFITMKHLPEGDRYTSQAQKFMQVVEKEGRPLPQANNEAVIDRALNKPAVYQSAHDNNTYQLRLESKFTAGWNESDCWGNISQTKFEHKPPAGLFEIPCPLPVLEFAHENETYQPAEKPKLPPGLNESDCWGYICQTKFEQKLPADLFEVTCPPPVLESTNWRDTYKPKEPKLPLGLNESDRWGNICQTTFEQKRPAGLFEMTCPPPVFECASGTVTNQPREKINLQPGLKESDCWGYMGQTKFEQNLPAGLFEMTRPPPILESTSGRDTYNLKAEPKFTPGSNESNCWGYICQTTFETKHPGGLFEMCPPSGFESASGTDTYQPRENQKLSADLSVMTYPPLISESAQSDNYQPMAGLRETDFWGFFCQTEFENNLPTELSELSDKSNISKPNFEQKQPVSLVCSSEMPFPTPESLESTKDSRNSDLYQTRSEHKTPVSPSERSAEHLRASEDFGQSGDTQMHPSLIDEIRNASSQETSSGETEIQSTDEPIIEEVQIETECGSSRTPAEYNTVSETRQRATTPEVIDANNMHLIEFKNMSTQLDDPSSALEMAEVLGILKEELSELDDPSSALEMAEVLDILKEELTEDQSDILEDIMKLFQDDDFTEAQTVHVTQETSKSFFSRLFSRLRKLLTPRPRKSVFSKPKWMKRFGVFKRRSTTSGPSETSFQHLQHEREDGLKRRRKRRSRAVNGSVSDLRLIWRTHVAAMFVRENAVYRPTALTSWFKD</sequence>
<dbReference type="InterPro" id="IPR017441">
    <property type="entry name" value="Protein_kinase_ATP_BS"/>
</dbReference>
<dbReference type="Gene3D" id="3.30.200.20">
    <property type="entry name" value="Phosphorylase Kinase, domain 1"/>
    <property type="match status" value="1"/>
</dbReference>
<dbReference type="GO" id="GO:0046332">
    <property type="term" value="F:SMAD binding"/>
    <property type="evidence" value="ECO:0007669"/>
    <property type="project" value="TreeGrafter"/>
</dbReference>
<dbReference type="GO" id="GO:0003714">
    <property type="term" value="F:transcription corepressor activity"/>
    <property type="evidence" value="ECO:0007669"/>
    <property type="project" value="TreeGrafter"/>
</dbReference>
<dbReference type="SMART" id="SM00220">
    <property type="entry name" value="S_TKc"/>
    <property type="match status" value="1"/>
</dbReference>
<dbReference type="Proteomes" id="UP001460270">
    <property type="component" value="Unassembled WGS sequence"/>
</dbReference>
<dbReference type="GO" id="GO:0016605">
    <property type="term" value="C:PML body"/>
    <property type="evidence" value="ECO:0007669"/>
    <property type="project" value="TreeGrafter"/>
</dbReference>
<gene>
    <name evidence="9" type="ORF">WMY93_030289</name>
</gene>
<dbReference type="InterPro" id="IPR011009">
    <property type="entry name" value="Kinase-like_dom_sf"/>
</dbReference>
<dbReference type="InterPro" id="IPR050494">
    <property type="entry name" value="Ser_Thr_dual-spec_kinase"/>
</dbReference>
<keyword evidence="2" id="KW-0808">Transferase</keyword>
<dbReference type="GO" id="GO:0045944">
    <property type="term" value="P:positive regulation of transcription by RNA polymerase II"/>
    <property type="evidence" value="ECO:0007669"/>
    <property type="project" value="TreeGrafter"/>
</dbReference>
<evidence type="ECO:0000256" key="5">
    <source>
        <dbReference type="ARBA" id="ARBA00022840"/>
    </source>
</evidence>
<feature type="region of interest" description="Disordered" evidence="7">
    <location>
        <begin position="995"/>
        <end position="1025"/>
    </location>
</feature>
<keyword evidence="3 6" id="KW-0547">Nucleotide-binding</keyword>
<comment type="caution">
    <text evidence="9">The sequence shown here is derived from an EMBL/GenBank/DDBJ whole genome shotgun (WGS) entry which is preliminary data.</text>
</comment>
<dbReference type="InterPro" id="IPR008271">
    <property type="entry name" value="Ser/Thr_kinase_AS"/>
</dbReference>
<feature type="region of interest" description="Disordered" evidence="7">
    <location>
        <begin position="722"/>
        <end position="785"/>
    </location>
</feature>
<dbReference type="GO" id="GO:0042771">
    <property type="term" value="P:intrinsic apoptotic signaling pathway in response to DNA damage by p53 class mediator"/>
    <property type="evidence" value="ECO:0007669"/>
    <property type="project" value="TreeGrafter"/>
</dbReference>
<feature type="domain" description="Protein kinase" evidence="8">
    <location>
        <begin position="23"/>
        <end position="338"/>
    </location>
</feature>
<feature type="region of interest" description="Disordered" evidence="7">
    <location>
        <begin position="809"/>
        <end position="828"/>
    </location>
</feature>
<keyword evidence="4" id="KW-0418">Kinase</keyword>
<dbReference type="PANTHER" id="PTHR24058:SF53">
    <property type="entry name" value="HOMEODOMAIN-INTERACTING PROTEIN KINASE 2"/>
    <property type="match status" value="1"/>
</dbReference>
<evidence type="ECO:0000259" key="8">
    <source>
        <dbReference type="PROSITE" id="PS50011"/>
    </source>
</evidence>
<dbReference type="PROSITE" id="PS50011">
    <property type="entry name" value="PROTEIN_KINASE_DOM"/>
    <property type="match status" value="1"/>
</dbReference>
<evidence type="ECO:0000256" key="6">
    <source>
        <dbReference type="PROSITE-ProRule" id="PRU10141"/>
    </source>
</evidence>
<dbReference type="PROSITE" id="PS00108">
    <property type="entry name" value="PROTEIN_KINASE_ST"/>
    <property type="match status" value="1"/>
</dbReference>
<dbReference type="GO" id="GO:0004713">
    <property type="term" value="F:protein tyrosine kinase activity"/>
    <property type="evidence" value="ECO:0007669"/>
    <property type="project" value="TreeGrafter"/>
</dbReference>
<dbReference type="Pfam" id="PF00069">
    <property type="entry name" value="Pkinase"/>
    <property type="match status" value="1"/>
</dbReference>
<dbReference type="PANTHER" id="PTHR24058">
    <property type="entry name" value="DUAL SPECIFICITY PROTEIN KINASE"/>
    <property type="match status" value="1"/>
</dbReference>
<dbReference type="AlphaFoldDB" id="A0AAW0MN98"/>
<dbReference type="SUPFAM" id="SSF56112">
    <property type="entry name" value="Protein kinase-like (PK-like)"/>
    <property type="match status" value="1"/>
</dbReference>
<name>A0AAW0MN98_9GOBI</name>
<keyword evidence="1" id="KW-0723">Serine/threonine-protein kinase</keyword>
<feature type="compositionally biased region" description="Polar residues" evidence="7">
    <location>
        <begin position="809"/>
        <end position="825"/>
    </location>
</feature>
<evidence type="ECO:0000313" key="10">
    <source>
        <dbReference type="Proteomes" id="UP001460270"/>
    </source>
</evidence>
<dbReference type="GO" id="GO:0003713">
    <property type="term" value="F:transcription coactivator activity"/>
    <property type="evidence" value="ECO:0007669"/>
    <property type="project" value="TreeGrafter"/>
</dbReference>
<dbReference type="Gene3D" id="1.10.510.10">
    <property type="entry name" value="Transferase(Phosphotransferase) domain 1"/>
    <property type="match status" value="1"/>
</dbReference>
<keyword evidence="5 6" id="KW-0067">ATP-binding</keyword>
<dbReference type="GO" id="GO:0007224">
    <property type="term" value="P:smoothened signaling pathway"/>
    <property type="evidence" value="ECO:0007669"/>
    <property type="project" value="TreeGrafter"/>
</dbReference>
<feature type="binding site" evidence="6">
    <location>
        <position position="52"/>
    </location>
    <ligand>
        <name>ATP</name>
        <dbReference type="ChEBI" id="CHEBI:30616"/>
    </ligand>
</feature>
<dbReference type="GO" id="GO:0004674">
    <property type="term" value="F:protein serine/threonine kinase activity"/>
    <property type="evidence" value="ECO:0007669"/>
    <property type="project" value="UniProtKB-KW"/>
</dbReference>
<dbReference type="GO" id="GO:0005737">
    <property type="term" value="C:cytoplasm"/>
    <property type="evidence" value="ECO:0007669"/>
    <property type="project" value="TreeGrafter"/>
</dbReference>
<reference evidence="10" key="1">
    <citation type="submission" date="2024-04" db="EMBL/GenBank/DDBJ databases">
        <title>Salinicola lusitanus LLJ914,a marine bacterium isolated from the Okinawa Trough.</title>
        <authorList>
            <person name="Li J."/>
        </authorList>
    </citation>
    <scope>NUCLEOTIDE SEQUENCE [LARGE SCALE GENOMIC DNA]</scope>
</reference>
<evidence type="ECO:0000256" key="2">
    <source>
        <dbReference type="ARBA" id="ARBA00022679"/>
    </source>
</evidence>
<evidence type="ECO:0000256" key="3">
    <source>
        <dbReference type="ARBA" id="ARBA00022741"/>
    </source>
</evidence>